<keyword evidence="2 7" id="KW-0812">Transmembrane</keyword>
<dbReference type="InterPro" id="IPR017871">
    <property type="entry name" value="ABC_transporter-like_CS"/>
</dbReference>
<dbReference type="SUPFAM" id="SSF52540">
    <property type="entry name" value="P-loop containing nucleoside triphosphate hydrolases"/>
    <property type="match status" value="1"/>
</dbReference>
<keyword evidence="5 7" id="KW-1133">Transmembrane helix</keyword>
<dbReference type="CDD" id="cd03228">
    <property type="entry name" value="ABCC_MRP_Like"/>
    <property type="match status" value="1"/>
</dbReference>
<protein>
    <submittedName>
        <fullName evidence="10">ABC transporter ATP-binding protein</fullName>
    </submittedName>
</protein>
<dbReference type="KEGG" id="coh:EAV92_12620"/>
<name>A0A3G3K0Q8_9BACL</name>
<keyword evidence="11" id="KW-1185">Reference proteome</keyword>
<dbReference type="SUPFAM" id="SSF90123">
    <property type="entry name" value="ABC transporter transmembrane region"/>
    <property type="match status" value="1"/>
</dbReference>
<comment type="subcellular location">
    <subcellularLocation>
        <location evidence="1">Cell membrane</location>
        <topology evidence="1">Multi-pass membrane protein</topology>
    </subcellularLocation>
</comment>
<dbReference type="InterPro" id="IPR036640">
    <property type="entry name" value="ABC1_TM_sf"/>
</dbReference>
<dbReference type="InterPro" id="IPR003439">
    <property type="entry name" value="ABC_transporter-like_ATP-bd"/>
</dbReference>
<keyword evidence="4 10" id="KW-0067">ATP-binding</keyword>
<evidence type="ECO:0000313" key="11">
    <source>
        <dbReference type="Proteomes" id="UP000269097"/>
    </source>
</evidence>
<dbReference type="Gene3D" id="3.40.50.300">
    <property type="entry name" value="P-loop containing nucleotide triphosphate hydrolases"/>
    <property type="match status" value="1"/>
</dbReference>
<gene>
    <name evidence="10" type="ORF">EAV92_12620</name>
</gene>
<dbReference type="InterPro" id="IPR003593">
    <property type="entry name" value="AAA+_ATPase"/>
</dbReference>
<dbReference type="AlphaFoldDB" id="A0A3G3K0Q8"/>
<dbReference type="GO" id="GO:0015421">
    <property type="term" value="F:ABC-type oligopeptide transporter activity"/>
    <property type="evidence" value="ECO:0007669"/>
    <property type="project" value="TreeGrafter"/>
</dbReference>
<evidence type="ECO:0000256" key="7">
    <source>
        <dbReference type="SAM" id="Phobius"/>
    </source>
</evidence>
<dbReference type="InterPro" id="IPR027417">
    <property type="entry name" value="P-loop_NTPase"/>
</dbReference>
<accession>A0A3G3K0Q8</accession>
<evidence type="ECO:0000256" key="4">
    <source>
        <dbReference type="ARBA" id="ARBA00022840"/>
    </source>
</evidence>
<dbReference type="SMART" id="SM00382">
    <property type="entry name" value="AAA"/>
    <property type="match status" value="1"/>
</dbReference>
<feature type="domain" description="ABC transporter" evidence="8">
    <location>
        <begin position="356"/>
        <end position="596"/>
    </location>
</feature>
<reference evidence="10 11" key="1">
    <citation type="submission" date="2018-10" db="EMBL/GenBank/DDBJ databases">
        <title>Genome Sequence of Cohnella sp.</title>
        <authorList>
            <person name="Srinivasan S."/>
            <person name="Kim M.K."/>
        </authorList>
    </citation>
    <scope>NUCLEOTIDE SEQUENCE [LARGE SCALE GENOMIC DNA]</scope>
    <source>
        <strain evidence="10 11">18JY8-7</strain>
    </source>
</reference>
<dbReference type="PANTHER" id="PTHR43394">
    <property type="entry name" value="ATP-DEPENDENT PERMEASE MDL1, MITOCHONDRIAL"/>
    <property type="match status" value="1"/>
</dbReference>
<dbReference type="EMBL" id="CP033433">
    <property type="protein sequence ID" value="AYQ73339.1"/>
    <property type="molecule type" value="Genomic_DNA"/>
</dbReference>
<dbReference type="InterPro" id="IPR011527">
    <property type="entry name" value="ABC1_TM_dom"/>
</dbReference>
<evidence type="ECO:0000256" key="6">
    <source>
        <dbReference type="ARBA" id="ARBA00023136"/>
    </source>
</evidence>
<dbReference type="GO" id="GO:0016887">
    <property type="term" value="F:ATP hydrolysis activity"/>
    <property type="evidence" value="ECO:0007669"/>
    <property type="project" value="InterPro"/>
</dbReference>
<feature type="transmembrane region" description="Helical" evidence="7">
    <location>
        <begin position="154"/>
        <end position="185"/>
    </location>
</feature>
<evidence type="ECO:0000259" key="8">
    <source>
        <dbReference type="PROSITE" id="PS50893"/>
    </source>
</evidence>
<dbReference type="PROSITE" id="PS00211">
    <property type="entry name" value="ABC_TRANSPORTER_1"/>
    <property type="match status" value="1"/>
</dbReference>
<dbReference type="Gene3D" id="1.20.1560.10">
    <property type="entry name" value="ABC transporter type 1, transmembrane domain"/>
    <property type="match status" value="1"/>
</dbReference>
<feature type="transmembrane region" description="Helical" evidence="7">
    <location>
        <begin position="71"/>
        <end position="92"/>
    </location>
</feature>
<evidence type="ECO:0000256" key="3">
    <source>
        <dbReference type="ARBA" id="ARBA00022741"/>
    </source>
</evidence>
<evidence type="ECO:0000313" key="10">
    <source>
        <dbReference type="EMBL" id="AYQ73339.1"/>
    </source>
</evidence>
<dbReference type="PROSITE" id="PS50893">
    <property type="entry name" value="ABC_TRANSPORTER_2"/>
    <property type="match status" value="1"/>
</dbReference>
<evidence type="ECO:0000259" key="9">
    <source>
        <dbReference type="PROSITE" id="PS50929"/>
    </source>
</evidence>
<organism evidence="10 11">
    <name type="scientific">Cohnella candidum</name>
    <dbReference type="NCBI Taxonomy" id="2674991"/>
    <lineage>
        <taxon>Bacteria</taxon>
        <taxon>Bacillati</taxon>
        <taxon>Bacillota</taxon>
        <taxon>Bacilli</taxon>
        <taxon>Bacillales</taxon>
        <taxon>Paenibacillaceae</taxon>
        <taxon>Cohnella</taxon>
    </lineage>
</organism>
<evidence type="ECO:0000256" key="2">
    <source>
        <dbReference type="ARBA" id="ARBA00022692"/>
    </source>
</evidence>
<keyword evidence="3" id="KW-0547">Nucleotide-binding</keyword>
<dbReference type="RefSeq" id="WP_123041421.1">
    <property type="nucleotide sequence ID" value="NZ_CP033433.1"/>
</dbReference>
<dbReference type="Pfam" id="PF00005">
    <property type="entry name" value="ABC_tran"/>
    <property type="match status" value="1"/>
</dbReference>
<proteinExistence type="predicted"/>
<dbReference type="GO" id="GO:0005886">
    <property type="term" value="C:plasma membrane"/>
    <property type="evidence" value="ECO:0007669"/>
    <property type="project" value="UniProtKB-SubCell"/>
</dbReference>
<dbReference type="PANTHER" id="PTHR43394:SF1">
    <property type="entry name" value="ATP-BINDING CASSETTE SUB-FAMILY B MEMBER 10, MITOCHONDRIAL"/>
    <property type="match status" value="1"/>
</dbReference>
<evidence type="ECO:0000256" key="1">
    <source>
        <dbReference type="ARBA" id="ARBA00004651"/>
    </source>
</evidence>
<evidence type="ECO:0000256" key="5">
    <source>
        <dbReference type="ARBA" id="ARBA00022989"/>
    </source>
</evidence>
<keyword evidence="6 7" id="KW-0472">Membrane</keyword>
<sequence length="609" mass="68573">MMDKASVFKQYFAYWNNNKYFLSIAYRTAPRRVVLQFVLTIMNYTVNYLHSILFISYVFSAIENNTPYSRILIFISAMLLIVFLLMAVSEWFENRYKPVCDLAISQELNRMLFAKAADVELACYENTEFYNKYTRAAKEADQRMALVLDNLTEFAGALVSFVLLLVTAALLDPVALVFMVIPIATKFMITVRRNRATFELNQANTAPTRVKNYVNRVAYLESYAKELRMSAIFSVLLDRYDRALGVMRANFLGIGRKAAKYRALDDTFGMVAPFPLSILYAAYSALIIHKIKIVSFVVLLNTINNLSRAVANLSTFFTNLQENSLYIDNLREFLQYEPAIAQGQPGLRSDNKKPKLELINVSFAYSADAEPILRNISLTVEPGEKIALVGHNGAGKSTLIKLIMRLYDPTTGAVCVNGNDAREYAVDDYRQLFGTVFQDCKVMAMSLADNLYMRRAADSEHAQAQEVLERVGVYAKIASLGGSTASVLTREFDEAGLVLSGGEIQKISIGRLFTGNSRIAILDEPSSALDPVAEYKTFDLLLRAAEDRSVLFISHRLSSALLADRIYLLEHGRIVECGSHQELMALNGKYAEMFHKQAESYQEEERTIV</sequence>
<dbReference type="InterPro" id="IPR039421">
    <property type="entry name" value="Type_1_exporter"/>
</dbReference>
<feature type="domain" description="ABC transmembrane type-1" evidence="9">
    <location>
        <begin position="51"/>
        <end position="322"/>
    </location>
</feature>
<dbReference type="PROSITE" id="PS50929">
    <property type="entry name" value="ABC_TM1F"/>
    <property type="match status" value="1"/>
</dbReference>
<dbReference type="GO" id="GO:0005524">
    <property type="term" value="F:ATP binding"/>
    <property type="evidence" value="ECO:0007669"/>
    <property type="project" value="UniProtKB-KW"/>
</dbReference>
<dbReference type="Proteomes" id="UP000269097">
    <property type="component" value="Chromosome"/>
</dbReference>
<feature type="transmembrane region" description="Helical" evidence="7">
    <location>
        <begin position="33"/>
        <end position="59"/>
    </location>
</feature>